<evidence type="ECO:0000313" key="2">
    <source>
        <dbReference type="EMBL" id="QUC19447.1"/>
    </source>
</evidence>
<sequence length="83" mass="8755">MLHVTDHQTAGPQGRSAALLLYGRVKLAGCTGHGAKVNSGMDRLLPHGTAQRRTAPHGATQQGPSSNQTARRYPEVATNSILI</sequence>
<dbReference type="Proteomes" id="UP000027002">
    <property type="component" value="Chromosome 3"/>
</dbReference>
<organism evidence="2 3">
    <name type="scientific">Ustilaginoidea virens</name>
    <name type="common">Rice false smut fungus</name>
    <name type="synonym">Villosiclava virens</name>
    <dbReference type="NCBI Taxonomy" id="1159556"/>
    <lineage>
        <taxon>Eukaryota</taxon>
        <taxon>Fungi</taxon>
        <taxon>Dikarya</taxon>
        <taxon>Ascomycota</taxon>
        <taxon>Pezizomycotina</taxon>
        <taxon>Sordariomycetes</taxon>
        <taxon>Hypocreomycetidae</taxon>
        <taxon>Hypocreales</taxon>
        <taxon>Clavicipitaceae</taxon>
        <taxon>Ustilaginoidea</taxon>
    </lineage>
</organism>
<dbReference type="EMBL" id="CP072755">
    <property type="protein sequence ID" value="QUC19447.1"/>
    <property type="molecule type" value="Genomic_DNA"/>
</dbReference>
<feature type="compositionally biased region" description="Polar residues" evidence="1">
    <location>
        <begin position="59"/>
        <end position="70"/>
    </location>
</feature>
<dbReference type="RefSeq" id="XP_042997120.1">
    <property type="nucleotide sequence ID" value="XM_043141186.1"/>
</dbReference>
<protein>
    <submittedName>
        <fullName evidence="2">Uncharacterized protein</fullName>
    </submittedName>
</protein>
<evidence type="ECO:0000256" key="1">
    <source>
        <dbReference type="SAM" id="MobiDB-lite"/>
    </source>
</evidence>
<proteinExistence type="predicted"/>
<keyword evidence="3" id="KW-1185">Reference proteome</keyword>
<gene>
    <name evidence="2" type="ORF">UV8b_03688</name>
</gene>
<name>A0A8E5MHC5_USTVR</name>
<dbReference type="GeneID" id="66064466"/>
<dbReference type="KEGG" id="uvi:66064466"/>
<accession>A0A8E5MHC5</accession>
<evidence type="ECO:0000313" key="3">
    <source>
        <dbReference type="Proteomes" id="UP000027002"/>
    </source>
</evidence>
<reference evidence="2" key="1">
    <citation type="submission" date="2020-03" db="EMBL/GenBank/DDBJ databases">
        <title>A mixture of massive structural variations and highly conserved coding sequences in Ustilaginoidea virens genome.</title>
        <authorList>
            <person name="Zhang K."/>
            <person name="Zhao Z."/>
            <person name="Zhang Z."/>
            <person name="Li Y."/>
            <person name="Hsiang T."/>
            <person name="Sun W."/>
        </authorList>
    </citation>
    <scope>NUCLEOTIDE SEQUENCE</scope>
    <source>
        <strain evidence="2">UV-8b</strain>
    </source>
</reference>
<feature type="region of interest" description="Disordered" evidence="1">
    <location>
        <begin position="36"/>
        <end position="83"/>
    </location>
</feature>
<dbReference type="AlphaFoldDB" id="A0A8E5MHC5"/>